<gene>
    <name evidence="2" type="primary">RvY_02966-1</name>
    <name evidence="2" type="synonym">RvY_02966.1</name>
    <name evidence="2" type="ORF">RvY_02966</name>
</gene>
<evidence type="ECO:0000256" key="1">
    <source>
        <dbReference type="SAM" id="Phobius"/>
    </source>
</evidence>
<dbReference type="AlphaFoldDB" id="A0A1D1UQ92"/>
<proteinExistence type="predicted"/>
<evidence type="ECO:0000313" key="3">
    <source>
        <dbReference type="Proteomes" id="UP000186922"/>
    </source>
</evidence>
<dbReference type="EMBL" id="BDGG01000001">
    <property type="protein sequence ID" value="GAU90565.1"/>
    <property type="molecule type" value="Genomic_DNA"/>
</dbReference>
<keyword evidence="1" id="KW-0472">Membrane</keyword>
<protein>
    <submittedName>
        <fullName evidence="2">Uncharacterized protein</fullName>
    </submittedName>
</protein>
<sequence>MLRQNYLWKGAITSFVLMVLILADYLYWEAQHNLITESCLSMFTGGYFLSSGDNQKTLWNPSCKLMHWKKLNDSAACLRKRSLGRGKANHIVLLGDSRIRQLRDGLIYHLTGMEHDIYANTSVTNIKATANKHGSTVTVIPIANLRIEFFWMVEMDAGDGALGAALRGLKLRKSKPDQIIIGSGVWIIKRCTAENITQEICLQGFRKYYGR</sequence>
<dbReference type="Proteomes" id="UP000186922">
    <property type="component" value="Unassembled WGS sequence"/>
</dbReference>
<organism evidence="2 3">
    <name type="scientific">Ramazzottius varieornatus</name>
    <name type="common">Water bear</name>
    <name type="synonym">Tardigrade</name>
    <dbReference type="NCBI Taxonomy" id="947166"/>
    <lineage>
        <taxon>Eukaryota</taxon>
        <taxon>Metazoa</taxon>
        <taxon>Ecdysozoa</taxon>
        <taxon>Tardigrada</taxon>
        <taxon>Eutardigrada</taxon>
        <taxon>Parachela</taxon>
        <taxon>Hypsibioidea</taxon>
        <taxon>Ramazzottiidae</taxon>
        <taxon>Ramazzottius</taxon>
    </lineage>
</organism>
<dbReference type="OrthoDB" id="1932925at2759"/>
<accession>A0A1D1UQ92</accession>
<feature type="transmembrane region" description="Helical" evidence="1">
    <location>
        <begin position="7"/>
        <end position="28"/>
    </location>
</feature>
<reference evidence="2 3" key="1">
    <citation type="journal article" date="2016" name="Nat. Commun.">
        <title>Extremotolerant tardigrade genome and improved radiotolerance of human cultured cells by tardigrade-unique protein.</title>
        <authorList>
            <person name="Hashimoto T."/>
            <person name="Horikawa D.D."/>
            <person name="Saito Y."/>
            <person name="Kuwahara H."/>
            <person name="Kozuka-Hata H."/>
            <person name="Shin-I T."/>
            <person name="Minakuchi Y."/>
            <person name="Ohishi K."/>
            <person name="Motoyama A."/>
            <person name="Aizu T."/>
            <person name="Enomoto A."/>
            <person name="Kondo K."/>
            <person name="Tanaka S."/>
            <person name="Hara Y."/>
            <person name="Koshikawa S."/>
            <person name="Sagara H."/>
            <person name="Miura T."/>
            <person name="Yokobori S."/>
            <person name="Miyagawa K."/>
            <person name="Suzuki Y."/>
            <person name="Kubo T."/>
            <person name="Oyama M."/>
            <person name="Kohara Y."/>
            <person name="Fujiyama A."/>
            <person name="Arakawa K."/>
            <person name="Katayama T."/>
            <person name="Toyoda A."/>
            <person name="Kunieda T."/>
        </authorList>
    </citation>
    <scope>NUCLEOTIDE SEQUENCE [LARGE SCALE GENOMIC DNA]</scope>
    <source>
        <strain evidence="2 3">YOKOZUNA-1</strain>
    </source>
</reference>
<keyword evidence="1" id="KW-0812">Transmembrane</keyword>
<keyword evidence="1" id="KW-1133">Transmembrane helix</keyword>
<name>A0A1D1UQ92_RAMVA</name>
<comment type="caution">
    <text evidence="2">The sequence shown here is derived from an EMBL/GenBank/DDBJ whole genome shotgun (WGS) entry which is preliminary data.</text>
</comment>
<evidence type="ECO:0000313" key="2">
    <source>
        <dbReference type="EMBL" id="GAU90565.1"/>
    </source>
</evidence>
<keyword evidence="3" id="KW-1185">Reference proteome</keyword>